<organism evidence="12 13">
    <name type="scientific">Candidatus Limivivens merdigallinarum</name>
    <dbReference type="NCBI Taxonomy" id="2840859"/>
    <lineage>
        <taxon>Bacteria</taxon>
        <taxon>Bacillati</taxon>
        <taxon>Bacillota</taxon>
        <taxon>Clostridia</taxon>
        <taxon>Lachnospirales</taxon>
        <taxon>Lachnospiraceae</taxon>
        <taxon>Lachnospiraceae incertae sedis</taxon>
        <taxon>Candidatus Limivivens</taxon>
    </lineage>
</organism>
<dbReference type="EMBL" id="DVFT01000154">
    <property type="protein sequence ID" value="HIQ96943.1"/>
    <property type="molecule type" value="Genomic_DNA"/>
</dbReference>
<dbReference type="GO" id="GO:0030246">
    <property type="term" value="F:carbohydrate binding"/>
    <property type="evidence" value="ECO:0007669"/>
    <property type="project" value="InterPro"/>
</dbReference>
<gene>
    <name evidence="12" type="ORF">IAB26_10305</name>
</gene>
<dbReference type="Proteomes" id="UP000886886">
    <property type="component" value="Unassembled WGS sequence"/>
</dbReference>
<dbReference type="Gene3D" id="2.70.98.10">
    <property type="match status" value="1"/>
</dbReference>
<evidence type="ECO:0000256" key="9">
    <source>
        <dbReference type="PIRSR" id="PIRSR005096-1"/>
    </source>
</evidence>
<evidence type="ECO:0000256" key="5">
    <source>
        <dbReference type="ARBA" id="ARBA00014165"/>
    </source>
</evidence>
<comment type="pathway">
    <text evidence="2 8">Carbohydrate metabolism; hexose metabolism.</text>
</comment>
<evidence type="ECO:0000256" key="2">
    <source>
        <dbReference type="ARBA" id="ARBA00005028"/>
    </source>
</evidence>
<comment type="similarity">
    <text evidence="3 8">Belongs to the aldose epimerase family.</text>
</comment>
<dbReference type="SUPFAM" id="SSF74650">
    <property type="entry name" value="Galactose mutarotase-like"/>
    <property type="match status" value="1"/>
</dbReference>
<evidence type="ECO:0000256" key="6">
    <source>
        <dbReference type="ARBA" id="ARBA00023235"/>
    </source>
</evidence>
<dbReference type="InterPro" id="IPR011013">
    <property type="entry name" value="Gal_mutarotase_sf_dom"/>
</dbReference>
<dbReference type="PANTHER" id="PTHR10091:SF0">
    <property type="entry name" value="GALACTOSE MUTAROTASE"/>
    <property type="match status" value="1"/>
</dbReference>
<evidence type="ECO:0000313" key="13">
    <source>
        <dbReference type="Proteomes" id="UP000886886"/>
    </source>
</evidence>
<dbReference type="AlphaFoldDB" id="A0A9D0ZYC1"/>
<dbReference type="InterPro" id="IPR015443">
    <property type="entry name" value="Aldose_1-epimerase"/>
</dbReference>
<dbReference type="CDD" id="cd09019">
    <property type="entry name" value="galactose_mutarotase_like"/>
    <property type="match status" value="1"/>
</dbReference>
<protein>
    <recommendedName>
        <fullName evidence="5 8">Aldose 1-epimerase</fullName>
        <ecNumber evidence="4 8">5.1.3.3</ecNumber>
    </recommendedName>
</protein>
<feature type="active site" description="Proton donor" evidence="9">
    <location>
        <position position="178"/>
    </location>
</feature>
<keyword evidence="6 8" id="KW-0413">Isomerase</keyword>
<dbReference type="NCBIfam" id="NF008277">
    <property type="entry name" value="PRK11055.1"/>
    <property type="match status" value="1"/>
</dbReference>
<dbReference type="PROSITE" id="PS00545">
    <property type="entry name" value="ALDOSE_1_EPIMERASE"/>
    <property type="match status" value="1"/>
</dbReference>
<evidence type="ECO:0000256" key="10">
    <source>
        <dbReference type="PIRSR" id="PIRSR005096-2"/>
    </source>
</evidence>
<comment type="catalytic activity">
    <reaction evidence="1 8">
        <text>alpha-D-glucose = beta-D-glucose</text>
        <dbReference type="Rhea" id="RHEA:10264"/>
        <dbReference type="ChEBI" id="CHEBI:15903"/>
        <dbReference type="ChEBI" id="CHEBI:17925"/>
        <dbReference type="EC" id="5.1.3.3"/>
    </reaction>
</comment>
<dbReference type="InterPro" id="IPR047215">
    <property type="entry name" value="Galactose_mutarotase-like"/>
</dbReference>
<dbReference type="GO" id="GO:0004034">
    <property type="term" value="F:aldose 1-epimerase activity"/>
    <property type="evidence" value="ECO:0007669"/>
    <property type="project" value="UniProtKB-EC"/>
</dbReference>
<dbReference type="GO" id="GO:0033499">
    <property type="term" value="P:galactose catabolic process via UDP-galactose, Leloir pathway"/>
    <property type="evidence" value="ECO:0007669"/>
    <property type="project" value="TreeGrafter"/>
</dbReference>
<dbReference type="InterPro" id="IPR018052">
    <property type="entry name" value="Ald1_epimerase_CS"/>
</dbReference>
<dbReference type="EC" id="5.1.3.3" evidence="4 8"/>
<dbReference type="PANTHER" id="PTHR10091">
    <property type="entry name" value="ALDOSE-1-EPIMERASE"/>
    <property type="match status" value="1"/>
</dbReference>
<proteinExistence type="inferred from homology"/>
<dbReference type="PIRSF" id="PIRSF005096">
    <property type="entry name" value="GALM"/>
    <property type="match status" value="1"/>
</dbReference>
<reference evidence="12" key="1">
    <citation type="submission" date="2020-10" db="EMBL/GenBank/DDBJ databases">
        <authorList>
            <person name="Gilroy R."/>
        </authorList>
    </citation>
    <scope>NUCLEOTIDE SEQUENCE</scope>
    <source>
        <strain evidence="12">ChiSjej3B21-11622</strain>
    </source>
</reference>
<accession>A0A9D0ZYC1</accession>
<comment type="caution">
    <text evidence="12">The sequence shown here is derived from an EMBL/GenBank/DDBJ whole genome shotgun (WGS) entry which is preliminary data.</text>
</comment>
<reference evidence="12" key="2">
    <citation type="journal article" date="2021" name="PeerJ">
        <title>Extensive microbial diversity within the chicken gut microbiome revealed by metagenomics and culture.</title>
        <authorList>
            <person name="Gilroy R."/>
            <person name="Ravi A."/>
            <person name="Getino M."/>
            <person name="Pursley I."/>
            <person name="Horton D.L."/>
            <person name="Alikhan N.F."/>
            <person name="Baker D."/>
            <person name="Gharbi K."/>
            <person name="Hall N."/>
            <person name="Watson M."/>
            <person name="Adriaenssens E.M."/>
            <person name="Foster-Nyarko E."/>
            <person name="Jarju S."/>
            <person name="Secka A."/>
            <person name="Antonio M."/>
            <person name="Oren A."/>
            <person name="Chaudhuri R.R."/>
            <person name="La Ragione R."/>
            <person name="Hildebrand F."/>
            <person name="Pallen M.J."/>
        </authorList>
    </citation>
    <scope>NUCLEOTIDE SEQUENCE</scope>
    <source>
        <strain evidence="12">ChiSjej3B21-11622</strain>
    </source>
</reference>
<dbReference type="Pfam" id="PF01263">
    <property type="entry name" value="Aldose_epim"/>
    <property type="match status" value="1"/>
</dbReference>
<dbReference type="GO" id="GO:0006006">
    <property type="term" value="P:glucose metabolic process"/>
    <property type="evidence" value="ECO:0007669"/>
    <property type="project" value="TreeGrafter"/>
</dbReference>
<evidence type="ECO:0000256" key="3">
    <source>
        <dbReference type="ARBA" id="ARBA00006206"/>
    </source>
</evidence>
<name>A0A9D0ZYC1_9FIRM</name>
<keyword evidence="7 8" id="KW-0119">Carbohydrate metabolism</keyword>
<feature type="binding site" evidence="10">
    <location>
        <position position="251"/>
    </location>
    <ligand>
        <name>beta-D-galactose</name>
        <dbReference type="ChEBI" id="CHEBI:27667"/>
    </ligand>
</feature>
<sequence length="353" mass="39134">MSMRKGIFGKTSNGEVAHIITIANNSGMSIEVTDYGATLVSVSVPDKEGRLSDVVLGYDDVTDYERNTAYLGATIGRIGNRIAKASFSIDGKEYFMDKNEGENVCHSGPHGYHGMLWQMELREEENMVAFHHVSPHLEQGIPGRFDVTVTYQLTDENEIRIHYSGCSDRDTIVNMTNHSYFNLAGHESGKLITGHEIWIDADAFTPVGEDLIPTGEIRPVEGTYMDFRTAKKIGRDIDAADEQLRIGGGYDHNFVLNHYDGTLRKVAEVFEEGSGRKLEVFTDLPGMQMYAGNFLGGGSVGKDGAVYRNRSGLALETQYFPDAVHHANFPQPFLKAGEPYDTTTVYRITVANR</sequence>
<dbReference type="InterPro" id="IPR014718">
    <property type="entry name" value="GH-type_carb-bd"/>
</dbReference>
<evidence type="ECO:0000256" key="1">
    <source>
        <dbReference type="ARBA" id="ARBA00001614"/>
    </source>
</evidence>
<evidence type="ECO:0000313" key="12">
    <source>
        <dbReference type="EMBL" id="HIQ96943.1"/>
    </source>
</evidence>
<evidence type="ECO:0000256" key="7">
    <source>
        <dbReference type="ARBA" id="ARBA00023277"/>
    </source>
</evidence>
<feature type="binding site" evidence="11">
    <location>
        <begin position="80"/>
        <end position="81"/>
    </location>
    <ligand>
        <name>beta-D-galactose</name>
        <dbReference type="ChEBI" id="CHEBI:27667"/>
    </ligand>
</feature>
<feature type="binding site" evidence="11">
    <location>
        <begin position="178"/>
        <end position="180"/>
    </location>
    <ligand>
        <name>beta-D-galactose</name>
        <dbReference type="ChEBI" id="CHEBI:27667"/>
    </ligand>
</feature>
<evidence type="ECO:0000256" key="4">
    <source>
        <dbReference type="ARBA" id="ARBA00013185"/>
    </source>
</evidence>
<evidence type="ECO:0000256" key="11">
    <source>
        <dbReference type="PIRSR" id="PIRSR005096-3"/>
    </source>
</evidence>
<feature type="active site" description="Proton acceptor" evidence="9">
    <location>
        <position position="316"/>
    </location>
</feature>
<evidence type="ECO:0000256" key="8">
    <source>
        <dbReference type="PIRNR" id="PIRNR005096"/>
    </source>
</evidence>
<dbReference type="InterPro" id="IPR008183">
    <property type="entry name" value="Aldose_1/G6P_1-epimerase"/>
</dbReference>